<sequence>MKSLALILLSLLLLCGAARAQGAAQPDQGCLSCHPRFVAPMPPADQGHALACTTCHLGDGQAKEAKAAHKGMAANPSALDQAERACGSCHAGWPAKVKLSPMATSMGLIAQTRYLWGAQFSADPQFAVREAGLLAAMPDPENGGAPVDDFLRRRCLRCHLWNQGADSRGARRSAGCAACHRPYDAQGKPPQGHGLTKKVPVSQCLTCHSGCGAGAEFAGRTPRDATVSARFLATRRSQPELIQDRTWRPMRPDLHFSAGLACVDCHPRSEVMGDGQARKAGLEHVGLRCASCHGESGKLPPAKPTTTLGAPLNNLGWHEGKLMLSGKLDGKKLTVPLIAGSGPAPVAHRIGEHTKVACHACHAAYNPAAWGLQVLLETRPNYAQYASIAAQGDPQVYRLLSNYLSPSAQNPSPPQTRDYLNGKSRPGVWLLSPWFRRQEWRVYGLGPGQRTYLLSPRYQYVLTLLDPTGKPTLRAQVPQPGLGVTPWNPHTTAKPTVGCADCHGAARSLGLGLTFAREEAKGEASPLLAPELWLPGAEGLALPGGWTKVVDLQGRPLQAFLLDDSRPYNREELARLLRPGKNYTAWMLKAMEEDWALRKPTR</sequence>
<dbReference type="KEGG" id="dmp:FAK_21750"/>
<evidence type="ECO:0000313" key="4">
    <source>
        <dbReference type="Proteomes" id="UP001366166"/>
    </source>
</evidence>
<feature type="signal peptide" evidence="2">
    <location>
        <begin position="1"/>
        <end position="20"/>
    </location>
</feature>
<gene>
    <name evidence="3" type="ORF">FAK_21750</name>
</gene>
<keyword evidence="1 2" id="KW-0732">Signal</keyword>
<dbReference type="InterPro" id="IPR051829">
    <property type="entry name" value="Multiheme_Cytochr_ET"/>
</dbReference>
<protein>
    <submittedName>
        <fullName evidence="3">Cytochrome c</fullName>
    </submittedName>
</protein>
<reference evidence="4" key="1">
    <citation type="journal article" date="2023" name="Arch. Microbiol.">
        <title>Desulfoferula mesophilus gen. nov. sp. nov., a mesophilic sulfate-reducing bacterium isolated from a brackish lake sediment.</title>
        <authorList>
            <person name="Watanabe T."/>
            <person name="Yabe T."/>
            <person name="Tsuji J.M."/>
            <person name="Fukui M."/>
        </authorList>
    </citation>
    <scope>NUCLEOTIDE SEQUENCE [LARGE SCALE GENOMIC DNA]</scope>
    <source>
        <strain evidence="4">12FAK</strain>
    </source>
</reference>
<proteinExistence type="predicted"/>
<dbReference type="InterPro" id="IPR036280">
    <property type="entry name" value="Multihaem_cyt_sf"/>
</dbReference>
<dbReference type="PANTHER" id="PTHR35038:SF8">
    <property type="entry name" value="C-TYPE POLYHEME CYTOCHROME OMCC"/>
    <property type="match status" value="1"/>
</dbReference>
<name>A0AAU9EKK1_9BACT</name>
<dbReference type="PANTHER" id="PTHR35038">
    <property type="entry name" value="DISSIMILATORY SULFITE REDUCTASE SIRA"/>
    <property type="match status" value="1"/>
</dbReference>
<evidence type="ECO:0000256" key="1">
    <source>
        <dbReference type="ARBA" id="ARBA00022729"/>
    </source>
</evidence>
<dbReference type="RefSeq" id="WP_338599068.1">
    <property type="nucleotide sequence ID" value="NZ_AP028679.1"/>
</dbReference>
<evidence type="ECO:0000313" key="3">
    <source>
        <dbReference type="EMBL" id="BEQ15109.1"/>
    </source>
</evidence>
<keyword evidence="4" id="KW-1185">Reference proteome</keyword>
<feature type="chain" id="PRO_5043482319" evidence="2">
    <location>
        <begin position="21"/>
        <end position="602"/>
    </location>
</feature>
<dbReference type="GO" id="GO:0016491">
    <property type="term" value="F:oxidoreductase activity"/>
    <property type="evidence" value="ECO:0007669"/>
    <property type="project" value="TreeGrafter"/>
</dbReference>
<accession>A0AAU9EKK1</accession>
<dbReference type="Proteomes" id="UP001366166">
    <property type="component" value="Chromosome"/>
</dbReference>
<dbReference type="SUPFAM" id="SSF48695">
    <property type="entry name" value="Multiheme cytochromes"/>
    <property type="match status" value="1"/>
</dbReference>
<dbReference type="Gene3D" id="1.10.1130.10">
    <property type="entry name" value="Flavocytochrome C3, Chain A"/>
    <property type="match status" value="1"/>
</dbReference>
<dbReference type="AlphaFoldDB" id="A0AAU9EKK1"/>
<dbReference type="EMBL" id="AP028679">
    <property type="protein sequence ID" value="BEQ15109.1"/>
    <property type="molecule type" value="Genomic_DNA"/>
</dbReference>
<organism evidence="3 4">
    <name type="scientific">Desulfoferula mesophila</name>
    <dbReference type="NCBI Taxonomy" id="3058419"/>
    <lineage>
        <taxon>Bacteria</taxon>
        <taxon>Pseudomonadati</taxon>
        <taxon>Thermodesulfobacteriota</taxon>
        <taxon>Desulfarculia</taxon>
        <taxon>Desulfarculales</taxon>
        <taxon>Desulfarculaceae</taxon>
        <taxon>Desulfoferula</taxon>
    </lineage>
</organism>
<evidence type="ECO:0000256" key="2">
    <source>
        <dbReference type="SAM" id="SignalP"/>
    </source>
</evidence>